<proteinExistence type="predicted"/>
<gene>
    <name evidence="1" type="primary">trwM</name>
    <name evidence="1" type="ORF">R7K_023</name>
</gene>
<accession>B2G2Q0</accession>
<dbReference type="AlphaFoldDB" id="B2G2Q0"/>
<dbReference type="EMBL" id="AM901564">
    <property type="protein sequence ID" value="CAQ48364.1"/>
    <property type="molecule type" value="Genomic_DNA"/>
</dbReference>
<organism evidence="1">
    <name type="scientific">Providencia rettgeri</name>
    <dbReference type="NCBI Taxonomy" id="587"/>
    <lineage>
        <taxon>Bacteria</taxon>
        <taxon>Pseudomonadati</taxon>
        <taxon>Pseudomonadota</taxon>
        <taxon>Gammaproteobacteria</taxon>
        <taxon>Enterobacterales</taxon>
        <taxon>Morganellaceae</taxon>
        <taxon>Providencia</taxon>
    </lineage>
</organism>
<evidence type="ECO:0000313" key="1">
    <source>
        <dbReference type="EMBL" id="CAQ48364.1"/>
    </source>
</evidence>
<name>B2G2Q0_PRORE</name>
<sequence length="119" mass="12985">MVYRRHHRRFRRSDYGHAVHLIGGSYEAAAAARSVPAIQGCDAPPNDLGGANDSAHGHGHVRGRHSVNRRHLVVGACAAAVVHHGPNYEERRQGVSYLVVVARYQVSQPQQGLLGRIVL</sequence>
<reference evidence="1" key="1">
    <citation type="journal article" date="2008" name="Antimicrob. Agents Chemother.">
        <title>Different pathways to acquiring resistance genes illustrated by the recent evolution of IncW plasmids.</title>
        <authorList>
            <person name="Revilla C."/>
            <person name="Garcillan-Barcia M.P."/>
            <person name="Fernandez-Lopez R."/>
            <person name="Thomson N.R."/>
            <person name="Sanders M."/>
            <person name="Cheung M."/>
            <person name="Thomas C.M."/>
            <person name="de la Cruz F."/>
        </authorList>
    </citation>
    <scope>NUCLEOTIDE SEQUENCE [LARGE SCALE GENOMIC DNA]</scope>
    <source>
        <plasmid evidence="1">R7K</plasmid>
    </source>
</reference>
<geneLocation type="plasmid" evidence="1">
    <name>R7K</name>
</geneLocation>
<protein>
    <submittedName>
        <fullName evidence="1">Conserved hyporthetical plasmid protein</fullName>
    </submittedName>
</protein>
<keyword evidence="1" id="KW-0614">Plasmid</keyword>